<keyword evidence="2" id="KW-0805">Transcription regulation</keyword>
<evidence type="ECO:0000256" key="7">
    <source>
        <dbReference type="SAM" id="MobiDB-lite"/>
    </source>
</evidence>
<evidence type="ECO:0000256" key="1">
    <source>
        <dbReference type="ARBA" id="ARBA00004123"/>
    </source>
</evidence>
<dbReference type="RefSeq" id="XP_005107482.1">
    <property type="nucleotide sequence ID" value="XM_005107425.3"/>
</dbReference>
<dbReference type="Gene3D" id="1.10.30.10">
    <property type="entry name" value="High mobility group box domain"/>
    <property type="match status" value="1"/>
</dbReference>
<gene>
    <name evidence="10" type="primary">LOC101859813</name>
</gene>
<dbReference type="CDD" id="cd22032">
    <property type="entry name" value="HMG-box_SoxF"/>
    <property type="match status" value="1"/>
</dbReference>
<dbReference type="PROSITE" id="PS50118">
    <property type="entry name" value="HMG_BOX_2"/>
    <property type="match status" value="1"/>
</dbReference>
<feature type="domain" description="HMG box" evidence="8">
    <location>
        <begin position="74"/>
        <end position="142"/>
    </location>
</feature>
<feature type="region of interest" description="Disordered" evidence="7">
    <location>
        <begin position="564"/>
        <end position="583"/>
    </location>
</feature>
<feature type="compositionally biased region" description="Polar residues" evidence="7">
    <location>
        <begin position="310"/>
        <end position="332"/>
    </location>
</feature>
<evidence type="ECO:0000256" key="4">
    <source>
        <dbReference type="ARBA" id="ARBA00023163"/>
    </source>
</evidence>
<proteinExistence type="predicted"/>
<dbReference type="InterPro" id="IPR050917">
    <property type="entry name" value="SOX_TF"/>
</dbReference>
<feature type="compositionally biased region" description="Polar residues" evidence="7">
    <location>
        <begin position="721"/>
        <end position="735"/>
    </location>
</feature>
<evidence type="ECO:0000313" key="9">
    <source>
        <dbReference type="Proteomes" id="UP000694888"/>
    </source>
</evidence>
<name>A0ABM0K2V5_APLCA</name>
<keyword evidence="9" id="KW-1185">Reference proteome</keyword>
<dbReference type="Pfam" id="PF00505">
    <property type="entry name" value="HMG_box"/>
    <property type="match status" value="1"/>
</dbReference>
<feature type="compositionally biased region" description="Polar residues" evidence="7">
    <location>
        <begin position="767"/>
        <end position="783"/>
    </location>
</feature>
<feature type="region of interest" description="Disordered" evidence="7">
    <location>
        <begin position="310"/>
        <end position="334"/>
    </location>
</feature>
<feature type="DNA-binding region" description="HMG box" evidence="6">
    <location>
        <begin position="74"/>
        <end position="142"/>
    </location>
</feature>
<reference evidence="10" key="1">
    <citation type="submission" date="2025-08" db="UniProtKB">
        <authorList>
            <consortium name="RefSeq"/>
        </authorList>
    </citation>
    <scope>IDENTIFICATION</scope>
</reference>
<comment type="subcellular location">
    <subcellularLocation>
        <location evidence="1">Nucleus</location>
    </subcellularLocation>
</comment>
<sequence length="825" mass="90720">MQPTSVANPVSTVPVFPDFQDSRLSLPSSNPFGQLGTEWQRFESPLQFAAGSNPEGFVSFRVGHGRSEAAPPRIRRPMNAFMVWAKDERKRLADEHPDIHNAELSKILGKKWRSLSPSQKQPFIDEAERIRVQHTQDYPDYKYRPRRRKHLKKPGNSRSESTASSGSSFSTDQPDESPKKTQGDLCKTSVSNRPENMAADPSPNLPELTGLFPSPVTSSHCVTSTSCKVVNALTNFMTTNDRALFNSSSSSNFMSASAGSNTELSLSQSSVTSVAGMAHSKQYFQSNNNYQSCSSLLDKMSTFATTGCQAKSSLPNADPPSNTTSEVKTEQMTNLSSNTTSFSFEKDSYFSEDSASVNIPLLSFFDPPANFEDNKIARTGPGIHSVVTFDNQNNENGSHEQFNESQFSNFDRINNDLESYLDKSASSTSSKLTTERWLSNNTTHGIFSSTSSATLSTFDVSRTSQSTPDSKCNSVYQQFLASPEMSMVETPDTAKVLEYSLDLQAKYIHHLKSTQDDGCEVQFSGDLVPEIMSVQVPERHSYPEPAMLSTSSAKEHFVMRQDSRQTSCSSDISDVSSFSDFSDHDKPRRRPLFLRQASICEREQQPESPLYFDPTPELARGQPQPRMPTQQVFKPLETPELKHLNTPSNLGIPSFLEPPHFGKTFVPPKMTATNPSSIPSTSSAPCFSHNNHNTELSIPTTCGTSSSGAVTPCNNNNNTNADPQRNSSGDGTSCWMTAPKGVSPTDNTRPLEPAGEAPSPVIASPYRHSTSVCESDSTSDGGLSHTSSTYDLALDLNTVLFETQDEEENLEEQELLIRAMTKHAF</sequence>
<evidence type="ECO:0000256" key="2">
    <source>
        <dbReference type="ARBA" id="ARBA00023015"/>
    </source>
</evidence>
<evidence type="ECO:0000256" key="6">
    <source>
        <dbReference type="PROSITE-ProRule" id="PRU00267"/>
    </source>
</evidence>
<dbReference type="GeneID" id="101859813"/>
<feature type="compositionally biased region" description="Basic residues" evidence="7">
    <location>
        <begin position="144"/>
        <end position="155"/>
    </location>
</feature>
<dbReference type="PANTHER" id="PTHR45803:SF5">
    <property type="entry name" value="SOX100B"/>
    <property type="match status" value="1"/>
</dbReference>
<dbReference type="Proteomes" id="UP000694888">
    <property type="component" value="Unplaced"/>
</dbReference>
<evidence type="ECO:0000256" key="3">
    <source>
        <dbReference type="ARBA" id="ARBA00023125"/>
    </source>
</evidence>
<dbReference type="SUPFAM" id="SSF47095">
    <property type="entry name" value="HMG-box"/>
    <property type="match status" value="1"/>
</dbReference>
<evidence type="ECO:0000259" key="8">
    <source>
        <dbReference type="PROSITE" id="PS50118"/>
    </source>
</evidence>
<keyword evidence="3 6" id="KW-0238">DNA-binding</keyword>
<feature type="region of interest" description="Disordered" evidence="7">
    <location>
        <begin position="713"/>
        <end position="783"/>
    </location>
</feature>
<dbReference type="PANTHER" id="PTHR45803">
    <property type="entry name" value="SOX100B"/>
    <property type="match status" value="1"/>
</dbReference>
<keyword evidence="5 6" id="KW-0539">Nucleus</keyword>
<dbReference type="SMART" id="SM00398">
    <property type="entry name" value="HMG"/>
    <property type="match status" value="1"/>
</dbReference>
<feature type="compositionally biased region" description="Low complexity" evidence="7">
    <location>
        <begin position="157"/>
        <end position="170"/>
    </location>
</feature>
<protein>
    <submittedName>
        <fullName evidence="10">Uncharacterized protein LOC101859813</fullName>
    </submittedName>
</protein>
<evidence type="ECO:0000313" key="10">
    <source>
        <dbReference type="RefSeq" id="XP_005107482.1"/>
    </source>
</evidence>
<dbReference type="InterPro" id="IPR009071">
    <property type="entry name" value="HMG_box_dom"/>
</dbReference>
<dbReference type="InterPro" id="IPR036910">
    <property type="entry name" value="HMG_box_dom_sf"/>
</dbReference>
<accession>A0ABM0K2V5</accession>
<keyword evidence="4" id="KW-0804">Transcription</keyword>
<feature type="compositionally biased region" description="Low complexity" evidence="7">
    <location>
        <begin position="567"/>
        <end position="580"/>
    </location>
</feature>
<feature type="region of interest" description="Disordered" evidence="7">
    <location>
        <begin position="119"/>
        <end position="211"/>
    </location>
</feature>
<evidence type="ECO:0000256" key="5">
    <source>
        <dbReference type="ARBA" id="ARBA00023242"/>
    </source>
</evidence>
<organism evidence="9 10">
    <name type="scientific">Aplysia californica</name>
    <name type="common">California sea hare</name>
    <dbReference type="NCBI Taxonomy" id="6500"/>
    <lineage>
        <taxon>Eukaryota</taxon>
        <taxon>Metazoa</taxon>
        <taxon>Spiralia</taxon>
        <taxon>Lophotrochozoa</taxon>
        <taxon>Mollusca</taxon>
        <taxon>Gastropoda</taxon>
        <taxon>Heterobranchia</taxon>
        <taxon>Euthyneura</taxon>
        <taxon>Tectipleura</taxon>
        <taxon>Aplysiida</taxon>
        <taxon>Aplysioidea</taxon>
        <taxon>Aplysiidae</taxon>
        <taxon>Aplysia</taxon>
    </lineage>
</organism>